<dbReference type="EMBL" id="NMUH01001247">
    <property type="protein sequence ID" value="MQL90495.1"/>
    <property type="molecule type" value="Genomic_DNA"/>
</dbReference>
<feature type="compositionally biased region" description="Polar residues" evidence="1">
    <location>
        <begin position="548"/>
        <end position="558"/>
    </location>
</feature>
<evidence type="ECO:0000256" key="1">
    <source>
        <dbReference type="SAM" id="MobiDB-lite"/>
    </source>
</evidence>
<dbReference type="AlphaFoldDB" id="A0A843V3P5"/>
<protein>
    <submittedName>
        <fullName evidence="2">Uncharacterized protein</fullName>
    </submittedName>
</protein>
<proteinExistence type="predicted"/>
<feature type="region of interest" description="Disordered" evidence="1">
    <location>
        <begin position="548"/>
        <end position="580"/>
    </location>
</feature>
<evidence type="ECO:0000313" key="3">
    <source>
        <dbReference type="Proteomes" id="UP000652761"/>
    </source>
</evidence>
<dbReference type="PANTHER" id="PTHR35694:SF1">
    <property type="entry name" value="DENEDDYLASE"/>
    <property type="match status" value="1"/>
</dbReference>
<dbReference type="Proteomes" id="UP000652761">
    <property type="component" value="Unassembled WGS sequence"/>
</dbReference>
<dbReference type="OrthoDB" id="1894747at2759"/>
<reference evidence="2" key="1">
    <citation type="submission" date="2017-07" db="EMBL/GenBank/DDBJ databases">
        <title>Taro Niue Genome Assembly and Annotation.</title>
        <authorList>
            <person name="Atibalentja N."/>
            <person name="Keating K."/>
            <person name="Fields C.J."/>
        </authorList>
    </citation>
    <scope>NUCLEOTIDE SEQUENCE</scope>
    <source>
        <strain evidence="2">Niue_2</strain>
        <tissue evidence="2">Leaf</tissue>
    </source>
</reference>
<name>A0A843V3P5_COLES</name>
<accession>A0A843V3P5</accession>
<dbReference type="PANTHER" id="PTHR35694">
    <property type="entry name" value="DENEDDYLASE"/>
    <property type="match status" value="1"/>
</dbReference>
<gene>
    <name evidence="2" type="ORF">Taro_023094</name>
</gene>
<comment type="caution">
    <text evidence="2">The sequence shown here is derived from an EMBL/GenBank/DDBJ whole genome shotgun (WGS) entry which is preliminary data.</text>
</comment>
<organism evidence="2 3">
    <name type="scientific">Colocasia esculenta</name>
    <name type="common">Wild taro</name>
    <name type="synonym">Arum esculentum</name>
    <dbReference type="NCBI Taxonomy" id="4460"/>
    <lineage>
        <taxon>Eukaryota</taxon>
        <taxon>Viridiplantae</taxon>
        <taxon>Streptophyta</taxon>
        <taxon>Embryophyta</taxon>
        <taxon>Tracheophyta</taxon>
        <taxon>Spermatophyta</taxon>
        <taxon>Magnoliopsida</taxon>
        <taxon>Liliopsida</taxon>
        <taxon>Araceae</taxon>
        <taxon>Aroideae</taxon>
        <taxon>Colocasieae</taxon>
        <taxon>Colocasia</taxon>
    </lineage>
</organism>
<keyword evidence="3" id="KW-1185">Reference proteome</keyword>
<sequence length="671" mass="73986">MPLLPLPTSSPLLPLETPPPHFFPCSSNRPRGAATSRLPWMPLAGSFSFTSRPPPALAAATSDQDLLQALVGSDDGEDDGRTHLPAVRTYENDLARLTLVGAVGFDQALAAAAADGGDAAEEHLASGLPTMVIETLYPGGASRHSTVSTRLFLPSREVKEKGRRIRRSLEDGILSSTNKKNILAMTFRQVVLQRILSFELALFPPGTERDMGNLDSSREVIELILSSLCFSRLLITALFSISSSNEMVIAMLAEAICSCALESTKRGYLKLEGGKAPSVISGWFQKPQVTASSDSSVCLYSIPPNQVFENARKRLDSFISMKGRSSKQNRGVKRHWWLSPTYSNLEKIGGLGFSDWANEHIPAYRLQIDSKKLKDAKFQGWQKLADNRWEALLTHSQMVELADIIDMYYEDRYTLPDKHLACGLIERVSNGARSERRIFWKVLSTILLGGCVLFSLRIMAQIHWRHLLKPRNSSIIPMSNSESEIDYFWPQILEADKLEDLCLSVVKRIQDAVGRHEDVTVDKDVGAWTGQLPSCLTKLPGAEAVQNVSENEDSSNPSYRVLPIQTGSSSSEISPSGANRSDIVSASQDIASYQVVLSRDGKVIGLQPTSRPAVNHWAANPLAQELYEGKKLSPGLLEARLKIHQPGEVVLIELLMSVNPDSWFVLARPFQ</sequence>
<evidence type="ECO:0000313" key="2">
    <source>
        <dbReference type="EMBL" id="MQL90495.1"/>
    </source>
</evidence>